<gene>
    <name evidence="1" type="ORF">LYNGBM3L_54600</name>
</gene>
<dbReference type="eggNOG" id="ENOG5033910">
    <property type="taxonomic scope" value="Bacteria"/>
</dbReference>
<dbReference type="EMBL" id="GL890958">
    <property type="protein sequence ID" value="EGJ30158.1"/>
    <property type="molecule type" value="Genomic_DNA"/>
</dbReference>
<evidence type="ECO:0000313" key="1">
    <source>
        <dbReference type="EMBL" id="EGJ30158.1"/>
    </source>
</evidence>
<name>F4XZ42_9CYAN</name>
<proteinExistence type="predicted"/>
<sequence length="68" mass="7929">MKSFQVIFPKFPVKQIAKRIIHMRQITRIDQQLFMSALLAKASLSLEEQTLVQEIYDGLNRGLIRVVE</sequence>
<dbReference type="HOGENOM" id="CLU_186050_2_0_3"/>
<evidence type="ECO:0000313" key="2">
    <source>
        <dbReference type="Proteomes" id="UP000003959"/>
    </source>
</evidence>
<accession>F4XZ42</accession>
<keyword evidence="2" id="KW-1185">Reference proteome</keyword>
<organism evidence="1 2">
    <name type="scientific">Moorena producens 3L</name>
    <dbReference type="NCBI Taxonomy" id="489825"/>
    <lineage>
        <taxon>Bacteria</taxon>
        <taxon>Bacillati</taxon>
        <taxon>Cyanobacteriota</taxon>
        <taxon>Cyanophyceae</taxon>
        <taxon>Coleofasciculales</taxon>
        <taxon>Coleofasciculaceae</taxon>
        <taxon>Moorena</taxon>
    </lineage>
</organism>
<dbReference type="RefSeq" id="WP_008188216.1">
    <property type="nucleotide sequence ID" value="NZ_GL890958.1"/>
</dbReference>
<protein>
    <submittedName>
        <fullName evidence="1">Uncharacterized protein</fullName>
    </submittedName>
</protein>
<dbReference type="Proteomes" id="UP000003959">
    <property type="component" value="Unassembled WGS sequence"/>
</dbReference>
<reference evidence="2" key="1">
    <citation type="journal article" date="2011" name="Proc. Natl. Acad. Sci. U.S.A.">
        <title>Genomic insights into the physiology and ecology of the marine filamentous cyanobacterium Lyngbya majuscula.</title>
        <authorList>
            <person name="Jones A.C."/>
            <person name="Monroe E.A."/>
            <person name="Podell S."/>
            <person name="Hess W.R."/>
            <person name="Klages S."/>
            <person name="Esquenazi E."/>
            <person name="Niessen S."/>
            <person name="Hoover H."/>
            <person name="Rothmann M."/>
            <person name="Lasken R.S."/>
            <person name="Yates J.R.III."/>
            <person name="Reinhardt R."/>
            <person name="Kube M."/>
            <person name="Burkart M.D."/>
            <person name="Allen E.E."/>
            <person name="Dorrestein P.C."/>
            <person name="Gerwick W.H."/>
            <person name="Gerwick L."/>
        </authorList>
    </citation>
    <scope>NUCLEOTIDE SEQUENCE [LARGE SCALE GENOMIC DNA]</scope>
    <source>
        <strain evidence="2">3L</strain>
    </source>
</reference>
<dbReference type="AlphaFoldDB" id="F4XZ42"/>
<dbReference type="OrthoDB" id="464405at2"/>